<dbReference type="Proteomes" id="UP000692954">
    <property type="component" value="Unassembled WGS sequence"/>
</dbReference>
<evidence type="ECO:0000313" key="2">
    <source>
        <dbReference type="Proteomes" id="UP000692954"/>
    </source>
</evidence>
<sequence length="151" mass="17599">MMDHKQYKTQQLCYDEDQQFLSPNILSSKYSISLKIGKVNILSFQEIISILGYQFSASQSWQYHFEHQNGTSHIKHGQGQYPEVIKRDLIPHPAELSLMLYINIYVQFPIIEIENSSAQGLMQAQVIKSYQVHQVQVKYDCKLQLSYIVNL</sequence>
<dbReference type="AlphaFoldDB" id="A0A8S1MS33"/>
<proteinExistence type="predicted"/>
<keyword evidence="2" id="KW-1185">Reference proteome</keyword>
<gene>
    <name evidence="1" type="ORF">PSON_ATCC_30995.1.T0400006</name>
</gene>
<evidence type="ECO:0000313" key="1">
    <source>
        <dbReference type="EMBL" id="CAD8079976.1"/>
    </source>
</evidence>
<accession>A0A8S1MS33</accession>
<name>A0A8S1MS33_9CILI</name>
<comment type="caution">
    <text evidence="1">The sequence shown here is derived from an EMBL/GenBank/DDBJ whole genome shotgun (WGS) entry which is preliminary data.</text>
</comment>
<protein>
    <submittedName>
        <fullName evidence="1">Uncharacterized protein</fullName>
    </submittedName>
</protein>
<dbReference type="EMBL" id="CAJJDN010000040">
    <property type="protein sequence ID" value="CAD8079976.1"/>
    <property type="molecule type" value="Genomic_DNA"/>
</dbReference>
<reference evidence="1" key="1">
    <citation type="submission" date="2021-01" db="EMBL/GenBank/DDBJ databases">
        <authorList>
            <consortium name="Genoscope - CEA"/>
            <person name="William W."/>
        </authorList>
    </citation>
    <scope>NUCLEOTIDE SEQUENCE</scope>
</reference>
<organism evidence="1 2">
    <name type="scientific">Paramecium sonneborni</name>
    <dbReference type="NCBI Taxonomy" id="65129"/>
    <lineage>
        <taxon>Eukaryota</taxon>
        <taxon>Sar</taxon>
        <taxon>Alveolata</taxon>
        <taxon>Ciliophora</taxon>
        <taxon>Intramacronucleata</taxon>
        <taxon>Oligohymenophorea</taxon>
        <taxon>Peniculida</taxon>
        <taxon>Parameciidae</taxon>
        <taxon>Paramecium</taxon>
    </lineage>
</organism>